<reference evidence="5 7" key="1">
    <citation type="journal article" date="2012" name="Nature">
        <title>Algal genomes reveal evolutionary mosaicism and the fate of nucleomorphs.</title>
        <authorList>
            <consortium name="DOE Joint Genome Institute"/>
            <person name="Curtis B.A."/>
            <person name="Tanifuji G."/>
            <person name="Burki F."/>
            <person name="Gruber A."/>
            <person name="Irimia M."/>
            <person name="Maruyama S."/>
            <person name="Arias M.C."/>
            <person name="Ball S.G."/>
            <person name="Gile G.H."/>
            <person name="Hirakawa Y."/>
            <person name="Hopkins J.F."/>
            <person name="Kuo A."/>
            <person name="Rensing S.A."/>
            <person name="Schmutz J."/>
            <person name="Symeonidi A."/>
            <person name="Elias M."/>
            <person name="Eveleigh R.J."/>
            <person name="Herman E.K."/>
            <person name="Klute M.J."/>
            <person name="Nakayama T."/>
            <person name="Obornik M."/>
            <person name="Reyes-Prieto A."/>
            <person name="Armbrust E.V."/>
            <person name="Aves S.J."/>
            <person name="Beiko R.G."/>
            <person name="Coutinho P."/>
            <person name="Dacks J.B."/>
            <person name="Durnford D.G."/>
            <person name="Fast N.M."/>
            <person name="Green B.R."/>
            <person name="Grisdale C.J."/>
            <person name="Hempel F."/>
            <person name="Henrissat B."/>
            <person name="Hoppner M.P."/>
            <person name="Ishida K."/>
            <person name="Kim E."/>
            <person name="Koreny L."/>
            <person name="Kroth P.G."/>
            <person name="Liu Y."/>
            <person name="Malik S.B."/>
            <person name="Maier U.G."/>
            <person name="McRose D."/>
            <person name="Mock T."/>
            <person name="Neilson J.A."/>
            <person name="Onodera N.T."/>
            <person name="Poole A.M."/>
            <person name="Pritham E.J."/>
            <person name="Richards T.A."/>
            <person name="Rocap G."/>
            <person name="Roy S.W."/>
            <person name="Sarai C."/>
            <person name="Schaack S."/>
            <person name="Shirato S."/>
            <person name="Slamovits C.H."/>
            <person name="Spencer D.F."/>
            <person name="Suzuki S."/>
            <person name="Worden A.Z."/>
            <person name="Zauner S."/>
            <person name="Barry K."/>
            <person name="Bell C."/>
            <person name="Bharti A.K."/>
            <person name="Crow J.A."/>
            <person name="Grimwood J."/>
            <person name="Kramer R."/>
            <person name="Lindquist E."/>
            <person name="Lucas S."/>
            <person name="Salamov A."/>
            <person name="McFadden G.I."/>
            <person name="Lane C.E."/>
            <person name="Keeling P.J."/>
            <person name="Gray M.W."/>
            <person name="Grigoriev I.V."/>
            <person name="Archibald J.M."/>
        </authorList>
    </citation>
    <scope>NUCLEOTIDE SEQUENCE</scope>
    <source>
        <strain evidence="5 7">CCMP2712</strain>
    </source>
</reference>
<reference evidence="6" key="3">
    <citation type="submission" date="2015-06" db="UniProtKB">
        <authorList>
            <consortium name="EnsemblProtists"/>
        </authorList>
    </citation>
    <scope>IDENTIFICATION</scope>
</reference>
<reference evidence="7" key="2">
    <citation type="submission" date="2012-11" db="EMBL/GenBank/DDBJ databases">
        <authorList>
            <person name="Kuo A."/>
            <person name="Curtis B.A."/>
            <person name="Tanifuji G."/>
            <person name="Burki F."/>
            <person name="Gruber A."/>
            <person name="Irimia M."/>
            <person name="Maruyama S."/>
            <person name="Arias M.C."/>
            <person name="Ball S.G."/>
            <person name="Gile G.H."/>
            <person name="Hirakawa Y."/>
            <person name="Hopkins J.F."/>
            <person name="Rensing S.A."/>
            <person name="Schmutz J."/>
            <person name="Symeonidi A."/>
            <person name="Elias M."/>
            <person name="Eveleigh R.J."/>
            <person name="Herman E.K."/>
            <person name="Klute M.J."/>
            <person name="Nakayama T."/>
            <person name="Obornik M."/>
            <person name="Reyes-Prieto A."/>
            <person name="Armbrust E.V."/>
            <person name="Aves S.J."/>
            <person name="Beiko R.G."/>
            <person name="Coutinho P."/>
            <person name="Dacks J.B."/>
            <person name="Durnford D.G."/>
            <person name="Fast N.M."/>
            <person name="Green B.R."/>
            <person name="Grisdale C."/>
            <person name="Hempe F."/>
            <person name="Henrissat B."/>
            <person name="Hoppner M.P."/>
            <person name="Ishida K.-I."/>
            <person name="Kim E."/>
            <person name="Koreny L."/>
            <person name="Kroth P.G."/>
            <person name="Liu Y."/>
            <person name="Malik S.-B."/>
            <person name="Maier U.G."/>
            <person name="McRose D."/>
            <person name="Mock T."/>
            <person name="Neilson J.A."/>
            <person name="Onodera N.T."/>
            <person name="Poole A.M."/>
            <person name="Pritham E.J."/>
            <person name="Richards T.A."/>
            <person name="Rocap G."/>
            <person name="Roy S.W."/>
            <person name="Sarai C."/>
            <person name="Schaack S."/>
            <person name="Shirato S."/>
            <person name="Slamovits C.H."/>
            <person name="Spencer D.F."/>
            <person name="Suzuki S."/>
            <person name="Worden A.Z."/>
            <person name="Zauner S."/>
            <person name="Barry K."/>
            <person name="Bell C."/>
            <person name="Bharti A.K."/>
            <person name="Crow J.A."/>
            <person name="Grimwood J."/>
            <person name="Kramer R."/>
            <person name="Lindquist E."/>
            <person name="Lucas S."/>
            <person name="Salamov A."/>
            <person name="McFadden G.I."/>
            <person name="Lane C.E."/>
            <person name="Keeling P.J."/>
            <person name="Gray M.W."/>
            <person name="Grigoriev I.V."/>
            <person name="Archibald J.M."/>
        </authorList>
    </citation>
    <scope>NUCLEOTIDE SEQUENCE</scope>
    <source>
        <strain evidence="7">CCMP2712</strain>
    </source>
</reference>
<dbReference type="InterPro" id="IPR051548">
    <property type="entry name" value="Grx-like_ET"/>
</dbReference>
<dbReference type="EnsemblProtists" id="EKX34335">
    <property type="protein sequence ID" value="EKX34335"/>
    <property type="gene ID" value="GUITHDRAFT_61218"/>
</dbReference>
<keyword evidence="2" id="KW-0813">Transport</keyword>
<dbReference type="PANTHER" id="PTHR34386:SF1">
    <property type="entry name" value="GLUTAREDOXIN-LIKE PROTEIN NRDH"/>
    <property type="match status" value="1"/>
</dbReference>
<dbReference type="InterPro" id="IPR036249">
    <property type="entry name" value="Thioredoxin-like_sf"/>
</dbReference>
<evidence type="ECO:0000313" key="7">
    <source>
        <dbReference type="Proteomes" id="UP000011087"/>
    </source>
</evidence>
<evidence type="ECO:0000313" key="6">
    <source>
        <dbReference type="EnsemblProtists" id="EKX34335"/>
    </source>
</evidence>
<dbReference type="SUPFAM" id="SSF52833">
    <property type="entry name" value="Thioredoxin-like"/>
    <property type="match status" value="1"/>
</dbReference>
<protein>
    <recommendedName>
        <fullName evidence="4">Glutaredoxin domain-containing protein</fullName>
    </recommendedName>
</protein>
<comment type="similarity">
    <text evidence="1">Belongs to the glutaredoxin family.</text>
</comment>
<dbReference type="Proteomes" id="UP000011087">
    <property type="component" value="Unassembled WGS sequence"/>
</dbReference>
<dbReference type="HOGENOM" id="CLU_026126_7_3_1"/>
<sequence length="67" mass="7454">VEVYTTSGCKYCVKAKKRMREEGVPYEEIDVNEDKVSRSEMSRRAGGRTSVPQIFVAGEHVGGCDDL</sequence>
<dbReference type="InterPro" id="IPR002109">
    <property type="entry name" value="Glutaredoxin"/>
</dbReference>
<dbReference type="PROSITE" id="PS51354">
    <property type="entry name" value="GLUTAREDOXIN_2"/>
    <property type="match status" value="1"/>
</dbReference>
<dbReference type="PANTHER" id="PTHR34386">
    <property type="entry name" value="GLUTAREDOXIN"/>
    <property type="match status" value="1"/>
</dbReference>
<feature type="domain" description="Glutaredoxin" evidence="4">
    <location>
        <begin position="1"/>
        <end position="61"/>
    </location>
</feature>
<evidence type="ECO:0000256" key="3">
    <source>
        <dbReference type="ARBA" id="ARBA00022982"/>
    </source>
</evidence>
<dbReference type="CDD" id="cd03418">
    <property type="entry name" value="GRX_GRXb_1_3_like"/>
    <property type="match status" value="1"/>
</dbReference>
<dbReference type="Pfam" id="PF00462">
    <property type="entry name" value="Glutaredoxin"/>
    <property type="match status" value="1"/>
</dbReference>
<dbReference type="EMBL" id="JH993112">
    <property type="protein sequence ID" value="EKX34335.1"/>
    <property type="molecule type" value="Genomic_DNA"/>
</dbReference>
<dbReference type="KEGG" id="gtt:GUITHDRAFT_61218"/>
<dbReference type="PRINTS" id="PR00160">
    <property type="entry name" value="GLUTAREDOXIN"/>
</dbReference>
<dbReference type="GeneID" id="17291060"/>
<dbReference type="OrthoDB" id="418495at2759"/>
<dbReference type="Gene3D" id="3.40.30.10">
    <property type="entry name" value="Glutaredoxin"/>
    <property type="match status" value="1"/>
</dbReference>
<feature type="non-terminal residue" evidence="5">
    <location>
        <position position="67"/>
    </location>
</feature>
<dbReference type="RefSeq" id="XP_005821315.1">
    <property type="nucleotide sequence ID" value="XM_005821258.1"/>
</dbReference>
<evidence type="ECO:0000256" key="2">
    <source>
        <dbReference type="ARBA" id="ARBA00022448"/>
    </source>
</evidence>
<dbReference type="STRING" id="905079.L1IET1"/>
<dbReference type="InterPro" id="IPR011900">
    <property type="entry name" value="GRX_bact"/>
</dbReference>
<organism evidence="5">
    <name type="scientific">Guillardia theta (strain CCMP2712)</name>
    <name type="common">Cryptophyte</name>
    <dbReference type="NCBI Taxonomy" id="905079"/>
    <lineage>
        <taxon>Eukaryota</taxon>
        <taxon>Cryptophyceae</taxon>
        <taxon>Pyrenomonadales</taxon>
        <taxon>Geminigeraceae</taxon>
        <taxon>Guillardia</taxon>
    </lineage>
</organism>
<dbReference type="OMA" id="GYCTHAK"/>
<gene>
    <name evidence="5" type="ORF">GUITHDRAFT_61218</name>
</gene>
<accession>L1IET1</accession>
<evidence type="ECO:0000256" key="1">
    <source>
        <dbReference type="ARBA" id="ARBA00007787"/>
    </source>
</evidence>
<evidence type="ECO:0000313" key="5">
    <source>
        <dbReference type="EMBL" id="EKX34335.1"/>
    </source>
</evidence>
<name>L1IET1_GUITC</name>
<evidence type="ECO:0000259" key="4">
    <source>
        <dbReference type="Pfam" id="PF00462"/>
    </source>
</evidence>
<dbReference type="PaxDb" id="55529-EKX34335"/>
<dbReference type="AlphaFoldDB" id="L1IET1"/>
<feature type="non-terminal residue" evidence="5">
    <location>
        <position position="1"/>
    </location>
</feature>
<dbReference type="GO" id="GO:0045454">
    <property type="term" value="P:cell redox homeostasis"/>
    <property type="evidence" value="ECO:0007669"/>
    <property type="project" value="InterPro"/>
</dbReference>
<dbReference type="InterPro" id="IPR014025">
    <property type="entry name" value="Glutaredoxin_subgr"/>
</dbReference>
<keyword evidence="3" id="KW-0249">Electron transport</keyword>
<dbReference type="GO" id="GO:0009055">
    <property type="term" value="F:electron transfer activity"/>
    <property type="evidence" value="ECO:0007669"/>
    <property type="project" value="TreeGrafter"/>
</dbReference>
<keyword evidence="7" id="KW-1185">Reference proteome</keyword>
<proteinExistence type="inferred from homology"/>